<evidence type="ECO:0000313" key="2">
    <source>
        <dbReference type="EMBL" id="PAU70172.1"/>
    </source>
</evidence>
<dbReference type="Proteomes" id="UP000217986">
    <property type="component" value="Unassembled WGS sequence"/>
</dbReference>
<keyword evidence="3" id="KW-1185">Reference proteome</keyword>
<gene>
    <name evidence="2" type="ORF">B1400_0143</name>
</gene>
<evidence type="ECO:0000256" key="1">
    <source>
        <dbReference type="SAM" id="MobiDB-lite"/>
    </source>
</evidence>
<evidence type="ECO:0008006" key="4">
    <source>
        <dbReference type="Google" id="ProtNLM"/>
    </source>
</evidence>
<comment type="caution">
    <text evidence="2">The sequence shown here is derived from an EMBL/GenBank/DDBJ whole genome shotgun (WGS) entry which is preliminary data.</text>
</comment>
<protein>
    <recommendedName>
        <fullName evidence="4">CTP synthase</fullName>
    </recommendedName>
</protein>
<name>A0A2A2EMS1_9BIFI</name>
<evidence type="ECO:0000313" key="3">
    <source>
        <dbReference type="Proteomes" id="UP000217986"/>
    </source>
</evidence>
<dbReference type="AlphaFoldDB" id="A0A2A2EMS1"/>
<reference evidence="2 3" key="1">
    <citation type="journal article" date="2017" name="ISME J.">
        <title>Unveiling bifidobacterial biogeography across the mammalian branch of the tree of life.</title>
        <authorList>
            <person name="Milani C."/>
            <person name="Mangifesta M."/>
            <person name="Mancabelli L."/>
            <person name="Lugli G.A."/>
            <person name="James K."/>
            <person name="Duranti S."/>
            <person name="Turroni F."/>
            <person name="Ferrario C."/>
            <person name="Ossiprandi M.C."/>
            <person name="van Sinderen D."/>
            <person name="Ventura M."/>
        </authorList>
    </citation>
    <scope>NUCLEOTIDE SEQUENCE [LARGE SCALE GENOMIC DNA]</scope>
    <source>
        <strain evidence="2 3">70</strain>
    </source>
</reference>
<proteinExistence type="predicted"/>
<dbReference type="EMBL" id="MVOG01000003">
    <property type="protein sequence ID" value="PAU70172.1"/>
    <property type="molecule type" value="Genomic_DNA"/>
</dbReference>
<organism evidence="2 3">
    <name type="scientific">Bifidobacterium italicum</name>
    <dbReference type="NCBI Taxonomy" id="1960968"/>
    <lineage>
        <taxon>Bacteria</taxon>
        <taxon>Bacillati</taxon>
        <taxon>Actinomycetota</taxon>
        <taxon>Actinomycetes</taxon>
        <taxon>Bifidobacteriales</taxon>
        <taxon>Bifidobacteriaceae</taxon>
        <taxon>Bifidobacterium</taxon>
    </lineage>
</organism>
<sequence>MRDHAEMNRQLDEAERERRCLHPTSNPAHKALLRRVRTGEIESPMPGLFIRAELWASLKPVDQLKYVVRALAQWHPDWVFGGVAAACMHGLWLEYKVVRRILQDLTVTVICEPKGTHCNSAHIERRHHAHVRSVVVDGVRVTPLAQTVAECVATMSFVDGTTLTCCALRKGVRAELVMVCAAEDGLMNDGLRKVLQYANAHAENGGEAKTFAVLIECGFVPPAQQVEFVDPQTGRRYRVDYLWRTADGRLIVVELDGLVKYTDPSMTQGRTLGGIIDDERERTEGLKRAGVHTVIRIRMEDLADRWELTRRLAEAGVPMVQQAA</sequence>
<accession>A0A2A2EMS1</accession>
<feature type="region of interest" description="Disordered" evidence="1">
    <location>
        <begin position="1"/>
        <end position="20"/>
    </location>
</feature>